<feature type="domain" description="CCHC-type" evidence="3">
    <location>
        <begin position="109"/>
        <end position="122"/>
    </location>
</feature>
<reference evidence="4" key="1">
    <citation type="submission" date="2019-04" db="EMBL/GenBank/DDBJ databases">
        <title>Sequencing of skin fungus with MAO and IRED activity.</title>
        <authorList>
            <person name="Marsaioli A.J."/>
            <person name="Bonatto J.M.C."/>
            <person name="Reis Junior O."/>
        </authorList>
    </citation>
    <scope>NUCLEOTIDE SEQUENCE</scope>
    <source>
        <strain evidence="4">30M1</strain>
    </source>
</reference>
<feature type="domain" description="CCHC-type" evidence="3">
    <location>
        <begin position="128"/>
        <end position="142"/>
    </location>
</feature>
<keyword evidence="5" id="KW-1185">Reference proteome</keyword>
<evidence type="ECO:0000313" key="5">
    <source>
        <dbReference type="Proteomes" id="UP000801428"/>
    </source>
</evidence>
<dbReference type="InterPro" id="IPR036875">
    <property type="entry name" value="Znf_CCHC_sf"/>
</dbReference>
<dbReference type="PANTHER" id="PTHR23002">
    <property type="entry name" value="ZINC FINGER CCHC DOMAIN CONTAINING PROTEIN"/>
    <property type="match status" value="1"/>
</dbReference>
<feature type="domain" description="CCHC-type" evidence="3">
    <location>
        <begin position="37"/>
        <end position="51"/>
    </location>
</feature>
<dbReference type="EMBL" id="SWKU01000011">
    <property type="protein sequence ID" value="KAF3002500.1"/>
    <property type="molecule type" value="Genomic_DNA"/>
</dbReference>
<dbReference type="AlphaFoldDB" id="A0A9P4W8J0"/>
<dbReference type="SUPFAM" id="SSF57756">
    <property type="entry name" value="Retrovirus zinc finger-like domains"/>
    <property type="match status" value="2"/>
</dbReference>
<evidence type="ECO:0000256" key="2">
    <source>
        <dbReference type="SAM" id="MobiDB-lite"/>
    </source>
</evidence>
<keyword evidence="1" id="KW-0862">Zinc</keyword>
<gene>
    <name evidence="4" type="ORF">E8E13_006196</name>
</gene>
<evidence type="ECO:0000256" key="1">
    <source>
        <dbReference type="PROSITE-ProRule" id="PRU00047"/>
    </source>
</evidence>
<dbReference type="GO" id="GO:0003676">
    <property type="term" value="F:nucleic acid binding"/>
    <property type="evidence" value="ECO:0007669"/>
    <property type="project" value="InterPro"/>
</dbReference>
<sequence>MGWQLREGIEVRTEAGKQPGHESNGCPHPRTTETKQCYHCQGLGHVQADCPTLRLSGAGTSGRCYSCGLTGHLARNCPNPGMGRGAGAPRGGFGGFRGGFAGQGRPATCYKCGGPNHFARDCQAQAMKCYACGKLGHISRDCTAPNGGPLNTAGKTCYRCGETGHISRDCTQLEVNGDGGAPIPAAAAAPVQPVAPSTAVA</sequence>
<feature type="region of interest" description="Disordered" evidence="2">
    <location>
        <begin position="1"/>
        <end position="27"/>
    </location>
</feature>
<evidence type="ECO:0000259" key="3">
    <source>
        <dbReference type="PROSITE" id="PS50158"/>
    </source>
</evidence>
<dbReference type="Pfam" id="PF00098">
    <property type="entry name" value="zf-CCHC"/>
    <property type="match status" value="5"/>
</dbReference>
<dbReference type="FunFam" id="4.10.60.10:FF:000016">
    <property type="entry name" value="Cellular nucleic acid-binding protein"/>
    <property type="match status" value="1"/>
</dbReference>
<feature type="domain" description="CCHC-type" evidence="3">
    <location>
        <begin position="157"/>
        <end position="172"/>
    </location>
</feature>
<dbReference type="GO" id="GO:0008270">
    <property type="term" value="F:zinc ion binding"/>
    <property type="evidence" value="ECO:0007669"/>
    <property type="project" value="UniProtKB-KW"/>
</dbReference>
<comment type="caution">
    <text evidence="4">The sequence shown here is derived from an EMBL/GenBank/DDBJ whole genome shotgun (WGS) entry which is preliminary data.</text>
</comment>
<organism evidence="4 5">
    <name type="scientific">Curvularia kusanoi</name>
    <name type="common">Cochliobolus kusanoi</name>
    <dbReference type="NCBI Taxonomy" id="90978"/>
    <lineage>
        <taxon>Eukaryota</taxon>
        <taxon>Fungi</taxon>
        <taxon>Dikarya</taxon>
        <taxon>Ascomycota</taxon>
        <taxon>Pezizomycotina</taxon>
        <taxon>Dothideomycetes</taxon>
        <taxon>Pleosporomycetidae</taxon>
        <taxon>Pleosporales</taxon>
        <taxon>Pleosporineae</taxon>
        <taxon>Pleosporaceae</taxon>
        <taxon>Curvularia</taxon>
    </lineage>
</organism>
<dbReference type="FunFam" id="4.10.60.10:FF:000012">
    <property type="entry name" value="Cellular nucleic acid-binding protein"/>
    <property type="match status" value="1"/>
</dbReference>
<keyword evidence="1" id="KW-0479">Metal-binding</keyword>
<dbReference type="Gene3D" id="4.10.60.10">
    <property type="entry name" value="Zinc finger, CCHC-type"/>
    <property type="match status" value="4"/>
</dbReference>
<proteinExistence type="predicted"/>
<accession>A0A9P4W8J0</accession>
<dbReference type="FunFam" id="4.10.60.10:FF:000085">
    <property type="entry name" value="Zinc knuckle nucleic acid binding protein, putative"/>
    <property type="match status" value="1"/>
</dbReference>
<dbReference type="Proteomes" id="UP000801428">
    <property type="component" value="Unassembled WGS sequence"/>
</dbReference>
<dbReference type="InterPro" id="IPR001878">
    <property type="entry name" value="Znf_CCHC"/>
</dbReference>
<dbReference type="OrthoDB" id="3688309at2759"/>
<name>A0A9P4W8J0_CURKU</name>
<evidence type="ECO:0000313" key="4">
    <source>
        <dbReference type="EMBL" id="KAF3002500.1"/>
    </source>
</evidence>
<feature type="domain" description="CCHC-type" evidence="3">
    <location>
        <begin position="63"/>
        <end position="79"/>
    </location>
</feature>
<keyword evidence="1" id="KW-0863">Zinc-finger</keyword>
<protein>
    <recommendedName>
        <fullName evidence="3">CCHC-type domain-containing protein</fullName>
    </recommendedName>
</protein>
<dbReference type="SMART" id="SM00343">
    <property type="entry name" value="ZnF_C2HC"/>
    <property type="match status" value="5"/>
</dbReference>
<dbReference type="InterPro" id="IPR051714">
    <property type="entry name" value="Znf_CCHC_NABP"/>
</dbReference>
<dbReference type="PROSITE" id="PS50158">
    <property type="entry name" value="ZF_CCHC"/>
    <property type="match status" value="5"/>
</dbReference>